<dbReference type="PANTHER" id="PTHR43514:SF10">
    <property type="entry name" value="MOLYBDENUM IMPORT ATP-BINDING PROTEIN MODC 2"/>
    <property type="match status" value="1"/>
</dbReference>
<sequence length="359" mass="38199">MTLHLRIRHQRPSFALDVALQLPASGVSALIGPSGCGKTSLLRCIAGLERGQGQVRLGEQVWQDDATGQWLPTHRRALGYVFQEASLFAHLNVQGNLHFGLQRTPVARRKVALDKVVDLLGIGHLLQRPCATLSGGERQRVAIARALATSPQLLLMDEPLSALDAARKAEVLPYLEALPRELAIPILYVSHAQEEVLRLAQHIVQLAHGQVVRQGDAATLFNQLDQGFAASNATAVLQGQLLAHHAQDHLSALGFAGGQLLLPTTPALASRPLGSAVRLTIAARDVSLSLQPLAHTSLLNSLPATITGLREDGPGQVLAALAVGESQLLAHISQRSARQLALAPGQAVFAHIKGVALVR</sequence>
<dbReference type="GO" id="GO:0005524">
    <property type="term" value="F:ATP binding"/>
    <property type="evidence" value="ECO:0007669"/>
    <property type="project" value="UniProtKB-KW"/>
</dbReference>
<evidence type="ECO:0000256" key="9">
    <source>
        <dbReference type="PROSITE-ProRule" id="PRU01213"/>
    </source>
</evidence>
<dbReference type="SUPFAM" id="SSF52540">
    <property type="entry name" value="P-loop containing nucleoside triphosphate hydrolases"/>
    <property type="match status" value="1"/>
</dbReference>
<dbReference type="InterPro" id="IPR003593">
    <property type="entry name" value="AAA+_ATPase"/>
</dbReference>
<dbReference type="InterPro" id="IPR003439">
    <property type="entry name" value="ABC_transporter-like_ATP-bd"/>
</dbReference>
<dbReference type="InterPro" id="IPR004606">
    <property type="entry name" value="Mop_domain"/>
</dbReference>
<evidence type="ECO:0000256" key="8">
    <source>
        <dbReference type="ARBA" id="ARBA00023136"/>
    </source>
</evidence>
<feature type="domain" description="ABC transporter" evidence="10">
    <location>
        <begin position="5"/>
        <end position="233"/>
    </location>
</feature>
<keyword evidence="1" id="KW-0813">Transport</keyword>
<evidence type="ECO:0000259" key="11">
    <source>
        <dbReference type="PROSITE" id="PS51866"/>
    </source>
</evidence>
<evidence type="ECO:0000256" key="5">
    <source>
        <dbReference type="ARBA" id="ARBA00022741"/>
    </source>
</evidence>
<dbReference type="Gene3D" id="3.40.50.300">
    <property type="entry name" value="P-loop containing nucleotide triphosphate hydrolases"/>
    <property type="match status" value="1"/>
</dbReference>
<keyword evidence="3 9" id="KW-0500">Molybdenum</keyword>
<dbReference type="Pfam" id="PF00005">
    <property type="entry name" value="ABC_tran"/>
    <property type="match status" value="1"/>
</dbReference>
<dbReference type="GO" id="GO:0016020">
    <property type="term" value="C:membrane"/>
    <property type="evidence" value="ECO:0007669"/>
    <property type="project" value="InterPro"/>
</dbReference>
<dbReference type="EMBL" id="JAFNME010000026">
    <property type="protein sequence ID" value="MBO1250409.1"/>
    <property type="molecule type" value="Genomic_DNA"/>
</dbReference>
<accession>A0A939H195</accession>
<evidence type="ECO:0000256" key="3">
    <source>
        <dbReference type="ARBA" id="ARBA00022505"/>
    </source>
</evidence>
<dbReference type="SMART" id="SM00382">
    <property type="entry name" value="AAA"/>
    <property type="match status" value="1"/>
</dbReference>
<evidence type="ECO:0000256" key="1">
    <source>
        <dbReference type="ARBA" id="ARBA00022448"/>
    </source>
</evidence>
<dbReference type="AlphaFoldDB" id="A0A939H195"/>
<keyword evidence="2" id="KW-1003">Cell membrane</keyword>
<dbReference type="InterPro" id="IPR027417">
    <property type="entry name" value="P-loop_NTPase"/>
</dbReference>
<evidence type="ECO:0000313" key="13">
    <source>
        <dbReference type="Proteomes" id="UP000664731"/>
    </source>
</evidence>
<dbReference type="PROSITE" id="PS00211">
    <property type="entry name" value="ABC_TRANSPORTER_1"/>
    <property type="match status" value="1"/>
</dbReference>
<dbReference type="Pfam" id="PF03459">
    <property type="entry name" value="TOBE"/>
    <property type="match status" value="1"/>
</dbReference>
<keyword evidence="6 12" id="KW-0067">ATP-binding</keyword>
<keyword evidence="4" id="KW-0997">Cell inner membrane</keyword>
<gene>
    <name evidence="12" type="primary">modC</name>
    <name evidence="12" type="ORF">J1777_11330</name>
</gene>
<evidence type="ECO:0000256" key="4">
    <source>
        <dbReference type="ARBA" id="ARBA00022519"/>
    </source>
</evidence>
<dbReference type="InterPro" id="IPR005116">
    <property type="entry name" value="Transp-assoc_OB_typ1"/>
</dbReference>
<dbReference type="Gene3D" id="2.40.50.100">
    <property type="match status" value="1"/>
</dbReference>
<dbReference type="InterPro" id="IPR050334">
    <property type="entry name" value="Molybdenum_import_ModC"/>
</dbReference>
<evidence type="ECO:0000256" key="6">
    <source>
        <dbReference type="ARBA" id="ARBA00022840"/>
    </source>
</evidence>
<evidence type="ECO:0000313" key="12">
    <source>
        <dbReference type="EMBL" id="MBO1250409.1"/>
    </source>
</evidence>
<feature type="domain" description="Mop" evidence="11">
    <location>
        <begin position="295"/>
        <end position="359"/>
    </location>
</feature>
<proteinExistence type="predicted"/>
<dbReference type="Proteomes" id="UP000664731">
    <property type="component" value="Unassembled WGS sequence"/>
</dbReference>
<evidence type="ECO:0000256" key="7">
    <source>
        <dbReference type="ARBA" id="ARBA00022967"/>
    </source>
</evidence>
<dbReference type="GO" id="GO:0140359">
    <property type="term" value="F:ABC-type transporter activity"/>
    <property type="evidence" value="ECO:0007669"/>
    <property type="project" value="InterPro"/>
</dbReference>
<keyword evidence="7" id="KW-1278">Translocase</keyword>
<name>A0A939H195_9BURK</name>
<keyword evidence="8" id="KW-0472">Membrane</keyword>
<dbReference type="GO" id="GO:0016887">
    <property type="term" value="F:ATP hydrolysis activity"/>
    <property type="evidence" value="ECO:0007669"/>
    <property type="project" value="InterPro"/>
</dbReference>
<dbReference type="InterPro" id="IPR017871">
    <property type="entry name" value="ABC_transporter-like_CS"/>
</dbReference>
<comment type="caution">
    <text evidence="12">The sequence shown here is derived from an EMBL/GenBank/DDBJ whole genome shotgun (WGS) entry which is preliminary data.</text>
</comment>
<dbReference type="PROSITE" id="PS50893">
    <property type="entry name" value="ABC_TRANSPORTER_2"/>
    <property type="match status" value="1"/>
</dbReference>
<evidence type="ECO:0000259" key="10">
    <source>
        <dbReference type="PROSITE" id="PS50893"/>
    </source>
</evidence>
<dbReference type="GO" id="GO:0015098">
    <property type="term" value="F:molybdate ion transmembrane transporter activity"/>
    <property type="evidence" value="ECO:0007669"/>
    <property type="project" value="InterPro"/>
</dbReference>
<organism evidence="12 13">
    <name type="scientific">Comamonas denitrificans</name>
    <dbReference type="NCBI Taxonomy" id="117506"/>
    <lineage>
        <taxon>Bacteria</taxon>
        <taxon>Pseudomonadati</taxon>
        <taxon>Pseudomonadota</taxon>
        <taxon>Betaproteobacteria</taxon>
        <taxon>Burkholderiales</taxon>
        <taxon>Comamonadaceae</taxon>
        <taxon>Comamonas</taxon>
    </lineage>
</organism>
<dbReference type="PANTHER" id="PTHR43514">
    <property type="entry name" value="ABC TRANSPORTER I FAMILY MEMBER 10"/>
    <property type="match status" value="1"/>
</dbReference>
<dbReference type="SUPFAM" id="SSF50331">
    <property type="entry name" value="MOP-like"/>
    <property type="match status" value="1"/>
</dbReference>
<keyword evidence="5" id="KW-0547">Nucleotide-binding</keyword>
<dbReference type="InterPro" id="IPR011868">
    <property type="entry name" value="ModC_ABC_ATP-bd"/>
</dbReference>
<dbReference type="RefSeq" id="WP_207575806.1">
    <property type="nucleotide sequence ID" value="NZ_JAFNME010000026.1"/>
</dbReference>
<dbReference type="InterPro" id="IPR008995">
    <property type="entry name" value="Mo/tungstate-bd_C_term_dom"/>
</dbReference>
<reference evidence="12" key="1">
    <citation type="submission" date="2021-03" db="EMBL/GenBank/DDBJ databases">
        <title>Comamonas denitrificans.</title>
        <authorList>
            <person name="Finster K."/>
        </authorList>
    </citation>
    <scope>NUCLEOTIDE SEQUENCE</scope>
    <source>
        <strain evidence="12">MM2021_4</strain>
    </source>
</reference>
<protein>
    <submittedName>
        <fullName evidence="12">Molybdenum ABC transporter ATP-binding protein</fullName>
    </submittedName>
</protein>
<evidence type="ECO:0000256" key="2">
    <source>
        <dbReference type="ARBA" id="ARBA00022475"/>
    </source>
</evidence>
<keyword evidence="13" id="KW-1185">Reference proteome</keyword>
<dbReference type="PROSITE" id="PS51866">
    <property type="entry name" value="MOP"/>
    <property type="match status" value="1"/>
</dbReference>
<dbReference type="NCBIfam" id="TIGR02142">
    <property type="entry name" value="modC_ABC"/>
    <property type="match status" value="1"/>
</dbReference>